<gene>
    <name evidence="1" type="primary">AlNc14C99G5978</name>
    <name evidence="1" type="ORF">ALNC14_067710</name>
</gene>
<dbReference type="HOGENOM" id="CLU_1985708_0_0_1"/>
<name>F0WHB2_9STRA</name>
<accession>F0WHB2</accession>
<proteinExistence type="predicted"/>
<dbReference type="AlphaFoldDB" id="F0WHB2"/>
<evidence type="ECO:0000313" key="1">
    <source>
        <dbReference type="EMBL" id="CCA20628.1"/>
    </source>
</evidence>
<sequence length="126" mass="13962">MSANQQIVHETSHSRAFYEDPGSTTSLFLSSLTQDPEVWSGLARETIHSGFVRANFPVEGRRIVAEELDSDYVAEILKSLCLIDTNFSDLDSDDDLSCDESSEENAKITIVSEGEGVDVEMSECYM</sequence>
<organism evidence="1">
    <name type="scientific">Albugo laibachii Nc14</name>
    <dbReference type="NCBI Taxonomy" id="890382"/>
    <lineage>
        <taxon>Eukaryota</taxon>
        <taxon>Sar</taxon>
        <taxon>Stramenopiles</taxon>
        <taxon>Oomycota</taxon>
        <taxon>Peronosporomycetes</taxon>
        <taxon>Albuginales</taxon>
        <taxon>Albuginaceae</taxon>
        <taxon>Albugo</taxon>
    </lineage>
</organism>
<dbReference type="EMBL" id="FR824144">
    <property type="protein sequence ID" value="CCA20628.1"/>
    <property type="molecule type" value="Genomic_DNA"/>
</dbReference>
<protein>
    <submittedName>
        <fullName evidence="1">AlNc14C99G5978 protein</fullName>
    </submittedName>
</protein>
<reference evidence="1" key="2">
    <citation type="submission" date="2011-02" db="EMBL/GenBank/DDBJ databases">
        <authorList>
            <person name="MacLean D."/>
        </authorList>
    </citation>
    <scope>NUCLEOTIDE SEQUENCE</scope>
</reference>
<reference evidence="1" key="1">
    <citation type="journal article" date="2011" name="PLoS Biol.">
        <title>Gene gain and loss during evolution of obligate parasitism in the white rust pathogen of Arabidopsis thaliana.</title>
        <authorList>
            <person name="Kemen E."/>
            <person name="Gardiner A."/>
            <person name="Schultz-Larsen T."/>
            <person name="Kemen A.C."/>
            <person name="Balmuth A.L."/>
            <person name="Robert-Seilaniantz A."/>
            <person name="Bailey K."/>
            <person name="Holub E."/>
            <person name="Studholme D.J."/>
            <person name="Maclean D."/>
            <person name="Jones J.D."/>
        </authorList>
    </citation>
    <scope>NUCLEOTIDE SEQUENCE</scope>
</reference>